<gene>
    <name evidence="2" type="ORF">HT576_07660</name>
    <name evidence="3" type="ORF">HTZ84_13355</name>
</gene>
<feature type="transmembrane region" description="Helical" evidence="1">
    <location>
        <begin position="219"/>
        <end position="238"/>
    </location>
</feature>
<name>A0A8J8KB32_9EURY</name>
<dbReference type="EMBL" id="JABUQZ010000001">
    <property type="protein sequence ID" value="NUC73286.1"/>
    <property type="molecule type" value="Genomic_DNA"/>
</dbReference>
<dbReference type="Proteomes" id="UP000728647">
    <property type="component" value="Unassembled WGS sequence"/>
</dbReference>
<accession>A0A8J8KB32</accession>
<feature type="transmembrane region" description="Helical" evidence="1">
    <location>
        <begin position="148"/>
        <end position="170"/>
    </location>
</feature>
<protein>
    <submittedName>
        <fullName evidence="2">ABC transporter permease</fullName>
    </submittedName>
</protein>
<feature type="transmembrane region" description="Helical" evidence="1">
    <location>
        <begin position="117"/>
        <end position="141"/>
    </location>
</feature>
<keyword evidence="1" id="KW-0472">Membrane</keyword>
<feature type="transmembrane region" description="Helical" evidence="1">
    <location>
        <begin position="81"/>
        <end position="105"/>
    </location>
</feature>
<feature type="transmembrane region" description="Helical" evidence="1">
    <location>
        <begin position="5"/>
        <end position="23"/>
    </location>
</feature>
<organism evidence="2 4">
    <name type="scientific">Haloterrigena gelatinilytica</name>
    <dbReference type="NCBI Taxonomy" id="2741724"/>
    <lineage>
        <taxon>Archaea</taxon>
        <taxon>Methanobacteriati</taxon>
        <taxon>Methanobacteriota</taxon>
        <taxon>Stenosarchaea group</taxon>
        <taxon>Halobacteria</taxon>
        <taxon>Halobacteriales</taxon>
        <taxon>Natrialbaceae</taxon>
        <taxon>Haloterrigena</taxon>
    </lineage>
</organism>
<dbReference type="AlphaFoldDB" id="A0A8J8KB32"/>
<comment type="caution">
    <text evidence="2">The sequence shown here is derived from an EMBL/GenBank/DDBJ whole genome shotgun (WGS) entry which is preliminary data.</text>
</comment>
<evidence type="ECO:0000313" key="2">
    <source>
        <dbReference type="EMBL" id="NUB90895.1"/>
    </source>
</evidence>
<evidence type="ECO:0000313" key="3">
    <source>
        <dbReference type="EMBL" id="NUC73286.1"/>
    </source>
</evidence>
<keyword evidence="1" id="KW-1133">Transmembrane helix</keyword>
<evidence type="ECO:0000313" key="5">
    <source>
        <dbReference type="Proteomes" id="UP001016761"/>
    </source>
</evidence>
<sequence>MRNSWLLLGWVIAFPAIMYLFFVAQGTDGPATADAIISIGIGVMGALFVCLYLFGDQLAGDLEDRRYAAYRSMPLSPAADLAGRMAAGLVLATAAFAATILAGVATGAEYGLRGPESIPIVVVAGLLTCVFWMVVAIPIVLAADNESVAEWVSSLVAVAAFVLTGFNGALPAQSPIEGELLNYLPNALPTRLLVYHLVPAENWTELGAAPPAMPTGLEFVALLAGYAIVALVAGTVLLNRYAYDRGWWP</sequence>
<dbReference type="EMBL" id="JABURA010000001">
    <property type="protein sequence ID" value="NUB90895.1"/>
    <property type="molecule type" value="Genomic_DNA"/>
</dbReference>
<proteinExistence type="predicted"/>
<reference evidence="2 5" key="1">
    <citation type="submission" date="2020-06" db="EMBL/GenBank/DDBJ databases">
        <title>Haloterrigena sp. nov., an extremely halophilic archaeon isolated from a saline sediment.</title>
        <authorList>
            <person name="Liu B.-B."/>
        </authorList>
    </citation>
    <scope>NUCLEOTIDE SEQUENCE</scope>
    <source>
        <strain evidence="2">SYSU A121-1</strain>
        <strain evidence="3 5">SYSU A558-1</strain>
    </source>
</reference>
<evidence type="ECO:0000313" key="4">
    <source>
        <dbReference type="Proteomes" id="UP000728647"/>
    </source>
</evidence>
<evidence type="ECO:0000256" key="1">
    <source>
        <dbReference type="SAM" id="Phobius"/>
    </source>
</evidence>
<keyword evidence="1" id="KW-0812">Transmembrane</keyword>
<dbReference type="Proteomes" id="UP001016761">
    <property type="component" value="Unassembled WGS sequence"/>
</dbReference>
<feature type="transmembrane region" description="Helical" evidence="1">
    <location>
        <begin position="35"/>
        <end position="55"/>
    </location>
</feature>
<keyword evidence="5" id="KW-1185">Reference proteome</keyword>